<dbReference type="AlphaFoldDB" id="A0A564SS98"/>
<dbReference type="InterPro" id="IPR038690">
    <property type="entry name" value="NusG_2_sf"/>
</dbReference>
<sequence length="125" mass="14304">MEERWCGMKKNDWILAAAIFFVAVLTFGLQLLKTTDEYSEVEIQVNGELYGRYRLEQDQEIDVNDKNKVLIKDGKVRMEDADCPDQICVNHRAISRDGESIICLPNQTVVTIRGGEEPEVDEIAR</sequence>
<accession>A0A564SS98</accession>
<keyword evidence="1" id="KW-0472">Membrane</keyword>
<keyword evidence="3" id="KW-1185">Reference proteome</keyword>
<evidence type="ECO:0000313" key="3">
    <source>
        <dbReference type="Proteomes" id="UP000363661"/>
    </source>
</evidence>
<dbReference type="Gene3D" id="2.60.320.10">
    <property type="entry name" value="N-utilization substance G protein NusG, insert domain"/>
    <property type="match status" value="1"/>
</dbReference>
<proteinExistence type="predicted"/>
<dbReference type="Proteomes" id="UP000363661">
    <property type="component" value="Unassembled WGS sequence"/>
</dbReference>
<dbReference type="Pfam" id="PF07009">
    <property type="entry name" value="NusG_II"/>
    <property type="match status" value="1"/>
</dbReference>
<evidence type="ECO:0000313" key="2">
    <source>
        <dbReference type="EMBL" id="VUW98014.1"/>
    </source>
</evidence>
<dbReference type="RefSeq" id="WP_117539830.1">
    <property type="nucleotide sequence ID" value="NZ_CABHNA010000033.1"/>
</dbReference>
<dbReference type="CDD" id="cd09911">
    <property type="entry name" value="Lin0431_like"/>
    <property type="match status" value="1"/>
</dbReference>
<evidence type="ECO:0000256" key="1">
    <source>
        <dbReference type="SAM" id="Phobius"/>
    </source>
</evidence>
<reference evidence="2 3" key="1">
    <citation type="submission" date="2019-07" db="EMBL/GenBank/DDBJ databases">
        <authorList>
            <person name="Hibberd C M."/>
            <person name="Gehrig L. J."/>
            <person name="Chang H.-W."/>
            <person name="Venkatesh S."/>
        </authorList>
    </citation>
    <scope>NUCLEOTIDE SEQUENCE [LARGE SCALE GENOMIC DNA]</scope>
    <source>
        <strain evidence="2">Ruminococcus_torques_SSTS_Bg7063</strain>
    </source>
</reference>
<protein>
    <submittedName>
        <fullName evidence="2">Uncharacterized protein</fullName>
    </submittedName>
</protein>
<keyword evidence="1" id="KW-1133">Transmembrane helix</keyword>
<organism evidence="2 3">
    <name type="scientific">[Ruminococcus] torques</name>
    <dbReference type="NCBI Taxonomy" id="33039"/>
    <lineage>
        <taxon>Bacteria</taxon>
        <taxon>Bacillati</taxon>
        <taxon>Bacillota</taxon>
        <taxon>Clostridia</taxon>
        <taxon>Lachnospirales</taxon>
        <taxon>Lachnospiraceae</taxon>
        <taxon>Mediterraneibacter</taxon>
    </lineage>
</organism>
<name>A0A564SS98_9FIRM</name>
<feature type="transmembrane region" description="Helical" evidence="1">
    <location>
        <begin position="12"/>
        <end position="32"/>
    </location>
</feature>
<keyword evidence="1" id="KW-0812">Transmembrane</keyword>
<dbReference type="EMBL" id="CABHNA010000033">
    <property type="protein sequence ID" value="VUW98014.1"/>
    <property type="molecule type" value="Genomic_DNA"/>
</dbReference>
<gene>
    <name evidence="2" type="ORF">RTSSTS7063_00591</name>
</gene>